<protein>
    <submittedName>
        <fullName evidence="1">Uncharacterized protein</fullName>
    </submittedName>
</protein>
<evidence type="ECO:0000313" key="2">
    <source>
        <dbReference type="Proteomes" id="UP000824469"/>
    </source>
</evidence>
<keyword evidence="2" id="KW-1185">Reference proteome</keyword>
<dbReference type="Proteomes" id="UP000824469">
    <property type="component" value="Unassembled WGS sequence"/>
</dbReference>
<name>A0AA38GV09_TAXCH</name>
<proteinExistence type="predicted"/>
<evidence type="ECO:0000313" key="1">
    <source>
        <dbReference type="EMBL" id="KAH9330174.1"/>
    </source>
</evidence>
<organism evidence="1 2">
    <name type="scientific">Taxus chinensis</name>
    <name type="common">Chinese yew</name>
    <name type="synonym">Taxus wallichiana var. chinensis</name>
    <dbReference type="NCBI Taxonomy" id="29808"/>
    <lineage>
        <taxon>Eukaryota</taxon>
        <taxon>Viridiplantae</taxon>
        <taxon>Streptophyta</taxon>
        <taxon>Embryophyta</taxon>
        <taxon>Tracheophyta</taxon>
        <taxon>Spermatophyta</taxon>
        <taxon>Pinopsida</taxon>
        <taxon>Pinidae</taxon>
        <taxon>Conifers II</taxon>
        <taxon>Cupressales</taxon>
        <taxon>Taxaceae</taxon>
        <taxon>Taxus</taxon>
    </lineage>
</organism>
<gene>
    <name evidence="1" type="ORF">KI387_002282</name>
</gene>
<comment type="caution">
    <text evidence="1">The sequence shown here is derived from an EMBL/GenBank/DDBJ whole genome shotgun (WGS) entry which is preliminary data.</text>
</comment>
<sequence>MHRHRSRRQKKRSIIDIFAVVPPVQSHLDNLENVGACESEGTPAFKRKLKKRIAPVQTRIKNAVCDGVRTFNRKRNRTTRALCYMRIGKDWNGKAESVGKKRGRQHVGIIATTSKGAKELKMPLA</sequence>
<reference evidence="1 2" key="1">
    <citation type="journal article" date="2021" name="Nat. Plants">
        <title>The Taxus genome provides insights into paclitaxel biosynthesis.</title>
        <authorList>
            <person name="Xiong X."/>
            <person name="Gou J."/>
            <person name="Liao Q."/>
            <person name="Li Y."/>
            <person name="Zhou Q."/>
            <person name="Bi G."/>
            <person name="Li C."/>
            <person name="Du R."/>
            <person name="Wang X."/>
            <person name="Sun T."/>
            <person name="Guo L."/>
            <person name="Liang H."/>
            <person name="Lu P."/>
            <person name="Wu Y."/>
            <person name="Zhang Z."/>
            <person name="Ro D.K."/>
            <person name="Shang Y."/>
            <person name="Huang S."/>
            <person name="Yan J."/>
        </authorList>
    </citation>
    <scope>NUCLEOTIDE SEQUENCE [LARGE SCALE GENOMIC DNA]</scope>
    <source>
        <strain evidence="1">Ta-2019</strain>
    </source>
</reference>
<accession>A0AA38GV09</accession>
<feature type="non-terminal residue" evidence="1">
    <location>
        <position position="125"/>
    </location>
</feature>
<dbReference type="EMBL" id="JAHRHJ020000001">
    <property type="protein sequence ID" value="KAH9330174.1"/>
    <property type="molecule type" value="Genomic_DNA"/>
</dbReference>
<dbReference type="AlphaFoldDB" id="A0AA38GV09"/>